<evidence type="ECO:0000313" key="3">
    <source>
        <dbReference type="EMBL" id="MEK0306235.1"/>
    </source>
</evidence>
<dbReference type="Gene3D" id="1.10.101.10">
    <property type="entry name" value="PGBD-like superfamily/PGBD"/>
    <property type="match status" value="1"/>
</dbReference>
<gene>
    <name evidence="3" type="ORF">V8P97_01940</name>
</gene>
<sequence length="364" mass="37981">MKFSGRGSQERARSPRGRSGGGSRAALAVLVSLALVCLGCGVGAAISSRFVPVALQAPRPADRAPVSIEEFSDAHAVKVHFDVTPDMPIGWKGGGTVTGLRVGRGDDLVSGQSPLSIDGVPVLALHTAIPFYRSMSLGVRGDDVSALRDELATLGLPVGPGDRALFDQTLKSALQTLQEKAGAPRDGVIDPDRVIWLPGEHNLLRVWNPRMGQDIGPDLGASQGSIQAMSVARAPESLADGSHVIEVFGKKGAVDKELKTTQAAFLRDLASTKEYADLAGSPDALEAGVDAELKLDHPVRAFKIPVGAVFGRNGQKACVQAGGKARPITILGSKGGFVMVSSDQTFDSVDLNQAITARTCGIRP</sequence>
<reference evidence="3 4" key="1">
    <citation type="submission" date="2024-02" db="EMBL/GenBank/DDBJ databases">
        <title>Bifidobacterium honeyensis sp. nov., isolated from the comb honey.</title>
        <authorList>
            <person name="Liu W."/>
            <person name="Li Y."/>
        </authorList>
    </citation>
    <scope>NUCLEOTIDE SEQUENCE [LARGE SCALE GENOMIC DNA]</scope>
    <source>
        <strain evidence="3 4">IMAU50988</strain>
    </source>
</reference>
<dbReference type="RefSeq" id="WP_340468755.1">
    <property type="nucleotide sequence ID" value="NZ_JBANBB010000001.1"/>
</dbReference>
<dbReference type="SUPFAM" id="SSF47090">
    <property type="entry name" value="PGBD-like"/>
    <property type="match status" value="1"/>
</dbReference>
<dbReference type="InterPro" id="IPR002477">
    <property type="entry name" value="Peptidoglycan-bd-like"/>
</dbReference>
<dbReference type="EMBL" id="JBANBB010000001">
    <property type="protein sequence ID" value="MEK0306235.1"/>
    <property type="molecule type" value="Genomic_DNA"/>
</dbReference>
<accession>A0ABU8ZLW2</accession>
<feature type="domain" description="Peptidoglycan binding-like" evidence="2">
    <location>
        <begin position="140"/>
        <end position="192"/>
    </location>
</feature>
<keyword evidence="4" id="KW-1185">Reference proteome</keyword>
<protein>
    <submittedName>
        <fullName evidence="3">Peptidoglycan-binding protein</fullName>
    </submittedName>
</protein>
<name>A0ABU8ZLW2_9BIFI</name>
<dbReference type="Proteomes" id="UP001373159">
    <property type="component" value="Unassembled WGS sequence"/>
</dbReference>
<dbReference type="Pfam" id="PF01471">
    <property type="entry name" value="PG_binding_1"/>
    <property type="match status" value="1"/>
</dbReference>
<feature type="region of interest" description="Disordered" evidence="1">
    <location>
        <begin position="1"/>
        <end position="22"/>
    </location>
</feature>
<dbReference type="InterPro" id="IPR036365">
    <property type="entry name" value="PGBD-like_sf"/>
</dbReference>
<evidence type="ECO:0000259" key="2">
    <source>
        <dbReference type="Pfam" id="PF01471"/>
    </source>
</evidence>
<comment type="caution">
    <text evidence="3">The sequence shown here is derived from an EMBL/GenBank/DDBJ whole genome shotgun (WGS) entry which is preliminary data.</text>
</comment>
<evidence type="ECO:0000313" key="4">
    <source>
        <dbReference type="Proteomes" id="UP001373159"/>
    </source>
</evidence>
<evidence type="ECO:0000256" key="1">
    <source>
        <dbReference type="SAM" id="MobiDB-lite"/>
    </source>
</evidence>
<organism evidence="3 4">
    <name type="scientific">Bifidobacterium favimelis</name>
    <dbReference type="NCBI Taxonomy" id="3122979"/>
    <lineage>
        <taxon>Bacteria</taxon>
        <taxon>Bacillati</taxon>
        <taxon>Actinomycetota</taxon>
        <taxon>Actinomycetes</taxon>
        <taxon>Bifidobacteriales</taxon>
        <taxon>Bifidobacteriaceae</taxon>
        <taxon>Bifidobacterium</taxon>
    </lineage>
</organism>
<proteinExistence type="predicted"/>
<dbReference type="InterPro" id="IPR036366">
    <property type="entry name" value="PGBDSf"/>
</dbReference>